<dbReference type="Proteomes" id="UP000270291">
    <property type="component" value="Unassembled WGS sequence"/>
</dbReference>
<dbReference type="Gene3D" id="3.30.460.10">
    <property type="entry name" value="Beta Polymerase, domain 2"/>
    <property type="match status" value="1"/>
</dbReference>
<dbReference type="NCBIfam" id="TIGR00090">
    <property type="entry name" value="rsfS_iojap_ybeB"/>
    <property type="match status" value="1"/>
</dbReference>
<keyword evidence="2" id="KW-0810">Translation regulation</keyword>
<reference evidence="3 4" key="1">
    <citation type="submission" date="2018-12" db="EMBL/GenBank/DDBJ databases">
        <authorList>
            <person name="Feng G."/>
            <person name="Zhu H."/>
        </authorList>
    </citation>
    <scope>NUCLEOTIDE SEQUENCE [LARGE SCALE GENOMIC DNA]</scope>
    <source>
        <strain evidence="3 4">LMG 26000</strain>
    </source>
</reference>
<dbReference type="GO" id="GO:0042256">
    <property type="term" value="P:cytosolic ribosome assembly"/>
    <property type="evidence" value="ECO:0007669"/>
    <property type="project" value="UniProtKB-UniRule"/>
</dbReference>
<dbReference type="PANTHER" id="PTHR21043">
    <property type="entry name" value="IOJAP SUPERFAMILY ORTHOLOG"/>
    <property type="match status" value="1"/>
</dbReference>
<dbReference type="OrthoDB" id="9793681at2"/>
<comment type="subcellular location">
    <subcellularLocation>
        <location evidence="2">Cytoplasm</location>
    </subcellularLocation>
</comment>
<dbReference type="GO" id="GO:0043023">
    <property type="term" value="F:ribosomal large subunit binding"/>
    <property type="evidence" value="ECO:0007669"/>
    <property type="project" value="TreeGrafter"/>
</dbReference>
<name>A0A3R9N1J8_9BACT</name>
<gene>
    <name evidence="2 3" type="primary">rsfS</name>
    <name evidence="3" type="ORF">EI293_01565</name>
</gene>
<evidence type="ECO:0000256" key="2">
    <source>
        <dbReference type="HAMAP-Rule" id="MF_01477"/>
    </source>
</evidence>
<dbReference type="EMBL" id="RWIU01000001">
    <property type="protein sequence ID" value="RSK45888.1"/>
    <property type="molecule type" value="Genomic_DNA"/>
</dbReference>
<organism evidence="3 4">
    <name type="scientific">Hymenobacter perfusus</name>
    <dbReference type="NCBI Taxonomy" id="1236770"/>
    <lineage>
        <taxon>Bacteria</taxon>
        <taxon>Pseudomonadati</taxon>
        <taxon>Bacteroidota</taxon>
        <taxon>Cytophagia</taxon>
        <taxon>Cytophagales</taxon>
        <taxon>Hymenobacteraceae</taxon>
        <taxon>Hymenobacter</taxon>
    </lineage>
</organism>
<dbReference type="HAMAP" id="MF_01477">
    <property type="entry name" value="Iojap_RsfS"/>
    <property type="match status" value="1"/>
</dbReference>
<dbReference type="GO" id="GO:0005737">
    <property type="term" value="C:cytoplasm"/>
    <property type="evidence" value="ECO:0007669"/>
    <property type="project" value="UniProtKB-SubCell"/>
</dbReference>
<evidence type="ECO:0000313" key="3">
    <source>
        <dbReference type="EMBL" id="RSK45888.1"/>
    </source>
</evidence>
<keyword evidence="2" id="KW-0678">Repressor</keyword>
<comment type="similarity">
    <text evidence="1 2">Belongs to the Iojap/RsfS family.</text>
</comment>
<keyword evidence="4" id="KW-1185">Reference proteome</keyword>
<keyword evidence="2" id="KW-0963">Cytoplasm</keyword>
<dbReference type="Pfam" id="PF02410">
    <property type="entry name" value="RsfS"/>
    <property type="match status" value="1"/>
</dbReference>
<dbReference type="RefSeq" id="WP_125435067.1">
    <property type="nucleotide sequence ID" value="NZ_RWIU01000001.1"/>
</dbReference>
<protein>
    <recommendedName>
        <fullName evidence="2">Ribosomal silencing factor RsfS</fullName>
    </recommendedName>
</protein>
<dbReference type="GO" id="GO:0017148">
    <property type="term" value="P:negative regulation of translation"/>
    <property type="evidence" value="ECO:0007669"/>
    <property type="project" value="UniProtKB-UniRule"/>
</dbReference>
<accession>A0A3R9N1J8</accession>
<dbReference type="GO" id="GO:0090071">
    <property type="term" value="P:negative regulation of ribosome biogenesis"/>
    <property type="evidence" value="ECO:0007669"/>
    <property type="project" value="UniProtKB-UniRule"/>
</dbReference>
<sequence>MKSTLVRQDSDKLADVVVRGMQEKKAADIVVLNLKELKNAVADYFIICSASSDTQIEAIARSVEEEVEKLTGQNPWQTEGRMNREWVLLDYVDVVVHVFLRDRRQFYALEELWGDAEITHIAEEETPAVVK</sequence>
<dbReference type="SUPFAM" id="SSF81301">
    <property type="entry name" value="Nucleotidyltransferase"/>
    <property type="match status" value="1"/>
</dbReference>
<comment type="caution">
    <text evidence="3">The sequence shown here is derived from an EMBL/GenBank/DDBJ whole genome shotgun (WGS) entry which is preliminary data.</text>
</comment>
<dbReference type="PANTHER" id="PTHR21043:SF0">
    <property type="entry name" value="MITOCHONDRIAL ASSEMBLY OF RIBOSOMAL LARGE SUBUNIT PROTEIN 1"/>
    <property type="match status" value="1"/>
</dbReference>
<comment type="subunit">
    <text evidence="2">Interacts with ribosomal protein uL14 (rplN).</text>
</comment>
<comment type="function">
    <text evidence="2">Functions as a ribosomal silencing factor. Interacts with ribosomal protein uL14 (rplN), blocking formation of intersubunit bridge B8. Prevents association of the 30S and 50S ribosomal subunits and the formation of functional ribosomes, thus repressing translation.</text>
</comment>
<proteinExistence type="inferred from homology"/>
<evidence type="ECO:0000313" key="4">
    <source>
        <dbReference type="Proteomes" id="UP000270291"/>
    </source>
</evidence>
<evidence type="ECO:0000256" key="1">
    <source>
        <dbReference type="ARBA" id="ARBA00010574"/>
    </source>
</evidence>
<dbReference type="InterPro" id="IPR004394">
    <property type="entry name" value="Iojap/RsfS/C7orf30"/>
</dbReference>
<dbReference type="AlphaFoldDB" id="A0A3R9N1J8"/>
<dbReference type="InterPro" id="IPR043519">
    <property type="entry name" value="NT_sf"/>
</dbReference>